<organism evidence="2 3">
    <name type="scientific">Aquitalea magnusonii</name>
    <dbReference type="NCBI Taxonomy" id="332411"/>
    <lineage>
        <taxon>Bacteria</taxon>
        <taxon>Pseudomonadati</taxon>
        <taxon>Pseudomonadota</taxon>
        <taxon>Betaproteobacteria</taxon>
        <taxon>Neisseriales</taxon>
        <taxon>Chromobacteriaceae</taxon>
        <taxon>Aquitalea</taxon>
    </lineage>
</organism>
<name>A0A3G9GVW3_9NEIS</name>
<accession>A0A3G9GVW3</accession>
<dbReference type="KEGG" id="amah:DLM_4245"/>
<gene>
    <name evidence="2" type="ORF">DLM_4245</name>
</gene>
<reference evidence="2 3" key="2">
    <citation type="journal article" date="2017" name="Genome Announc.">
        <title>Draft genome sequence of Aquitalea magnusonii strain H3, a plant growth-promoting bacterium of duckweed Lemna minor.</title>
        <authorList>
            <person name="Ishizawa H."/>
            <person name="Kuroda M."/>
            <person name="Ike M."/>
        </authorList>
    </citation>
    <scope>NUCLEOTIDE SEQUENCE [LARGE SCALE GENOMIC DNA]</scope>
    <source>
        <strain evidence="2 3">H3</strain>
    </source>
</reference>
<proteinExistence type="predicted"/>
<reference evidence="3" key="3">
    <citation type="journal article" date="2017" name="Plant Physiol. Biochem.">
        <title>Differential oxidative and antioxidative response of duckweed Lemna minor toward plant growth promoting/inhibiting bacteria.</title>
        <authorList>
            <person name="Ishizawa H."/>
            <person name="Kuroda M."/>
            <person name="Morikawa M."/>
            <person name="Ike M."/>
        </authorList>
    </citation>
    <scope>NUCLEOTIDE SEQUENCE [LARGE SCALE GENOMIC DNA]</scope>
    <source>
        <strain evidence="3">H3</strain>
    </source>
</reference>
<dbReference type="Proteomes" id="UP000198290">
    <property type="component" value="Chromosome"/>
</dbReference>
<reference evidence="3" key="1">
    <citation type="journal article" date="2017" name="Biotechnol. Biofuels">
        <title>Evaluation of environmental bacterial communities as a factor affecting the growth of duckweed Lemna minor.</title>
        <authorList>
            <person name="Ishizawa H."/>
            <person name="Kuroda M."/>
            <person name="Morikawa M."/>
            <person name="Ike M."/>
        </authorList>
    </citation>
    <scope>NUCLEOTIDE SEQUENCE [LARGE SCALE GENOMIC DNA]</scope>
    <source>
        <strain evidence="3">H3</strain>
    </source>
</reference>
<evidence type="ECO:0000256" key="1">
    <source>
        <dbReference type="SAM" id="MobiDB-lite"/>
    </source>
</evidence>
<protein>
    <submittedName>
        <fullName evidence="2">Uncharacterized protein</fullName>
    </submittedName>
</protein>
<feature type="region of interest" description="Disordered" evidence="1">
    <location>
        <begin position="1"/>
        <end position="20"/>
    </location>
</feature>
<dbReference type="AlphaFoldDB" id="A0A3G9GVW3"/>
<evidence type="ECO:0000313" key="3">
    <source>
        <dbReference type="Proteomes" id="UP000198290"/>
    </source>
</evidence>
<evidence type="ECO:0000313" key="2">
    <source>
        <dbReference type="EMBL" id="BBF87817.1"/>
    </source>
</evidence>
<keyword evidence="3" id="KW-1185">Reference proteome</keyword>
<dbReference type="EMBL" id="AP018823">
    <property type="protein sequence ID" value="BBF87817.1"/>
    <property type="molecule type" value="Genomic_DNA"/>
</dbReference>
<sequence length="81" mass="8229">MLKGLPDPSGLKPLARNSIPDRRFGTPCNYRASGLPAGCAPFSPGTSWPLWGCCGLAGDGLPGSGRGALESCLPAAFGLIE</sequence>